<dbReference type="Pfam" id="PF01588">
    <property type="entry name" value="tRNA_bind"/>
    <property type="match status" value="1"/>
</dbReference>
<evidence type="ECO:0000256" key="3">
    <source>
        <dbReference type="PROSITE-ProRule" id="PRU00209"/>
    </source>
</evidence>
<reference evidence="6" key="1">
    <citation type="journal article" date="2010" name="Nature">
        <title>The Amphimedon queenslandica genome and the evolution of animal complexity.</title>
        <authorList>
            <person name="Srivastava M."/>
            <person name="Simakov O."/>
            <person name="Chapman J."/>
            <person name="Fahey B."/>
            <person name="Gauthier M.E."/>
            <person name="Mitros T."/>
            <person name="Richards G.S."/>
            <person name="Conaco C."/>
            <person name="Dacre M."/>
            <person name="Hellsten U."/>
            <person name="Larroux C."/>
            <person name="Putnam N.H."/>
            <person name="Stanke M."/>
            <person name="Adamska M."/>
            <person name="Darling A."/>
            <person name="Degnan S.M."/>
            <person name="Oakley T.H."/>
            <person name="Plachetzki D.C."/>
            <person name="Zhai Y."/>
            <person name="Adamski M."/>
            <person name="Calcino A."/>
            <person name="Cummins S.F."/>
            <person name="Goodstein D.M."/>
            <person name="Harris C."/>
            <person name="Jackson D.J."/>
            <person name="Leys S.P."/>
            <person name="Shu S."/>
            <person name="Woodcroft B.J."/>
            <person name="Vervoort M."/>
            <person name="Kosik K.S."/>
            <person name="Manning G."/>
            <person name="Degnan B.M."/>
            <person name="Rokhsar D.S."/>
        </authorList>
    </citation>
    <scope>NUCLEOTIDE SEQUENCE [LARGE SCALE GENOMIC DNA]</scope>
</reference>
<organism evidence="5">
    <name type="scientific">Amphimedon queenslandica</name>
    <name type="common">Sponge</name>
    <dbReference type="NCBI Taxonomy" id="400682"/>
    <lineage>
        <taxon>Eukaryota</taxon>
        <taxon>Metazoa</taxon>
        <taxon>Porifera</taxon>
        <taxon>Demospongiae</taxon>
        <taxon>Heteroscleromorpha</taxon>
        <taxon>Haplosclerida</taxon>
        <taxon>Niphatidae</taxon>
        <taxon>Amphimedon</taxon>
    </lineage>
</organism>
<dbReference type="Proteomes" id="UP000007879">
    <property type="component" value="Unassembled WGS sequence"/>
</dbReference>
<dbReference type="PANTHER" id="PTHR11586">
    <property type="entry name" value="TRNA-AMINOACYLATION COFACTOR ARC1 FAMILY MEMBER"/>
    <property type="match status" value="1"/>
</dbReference>
<dbReference type="InterPro" id="IPR002547">
    <property type="entry name" value="tRNA-bd_dom"/>
</dbReference>
<dbReference type="SUPFAM" id="SSF50249">
    <property type="entry name" value="Nucleic acid-binding proteins"/>
    <property type="match status" value="1"/>
</dbReference>
<keyword evidence="1 3" id="KW-0820">tRNA-binding</keyword>
<dbReference type="OrthoDB" id="197206at2759"/>
<dbReference type="KEGG" id="aqu:100634921"/>
<dbReference type="Gene3D" id="2.40.50.140">
    <property type="entry name" value="Nucleic acid-binding proteins"/>
    <property type="match status" value="1"/>
</dbReference>
<dbReference type="InterPro" id="IPR051270">
    <property type="entry name" value="Tyrosine-tRNA_ligase_regulator"/>
</dbReference>
<accession>A0A1X7SJK6</accession>
<proteinExistence type="predicted"/>
<dbReference type="AlphaFoldDB" id="A0A1X7SJK6"/>
<evidence type="ECO:0000256" key="2">
    <source>
        <dbReference type="ARBA" id="ARBA00022884"/>
    </source>
</evidence>
<evidence type="ECO:0000259" key="4">
    <source>
        <dbReference type="PROSITE" id="PS50886"/>
    </source>
</evidence>
<protein>
    <recommendedName>
        <fullName evidence="4">tRNA-binding domain-containing protein</fullName>
    </recommendedName>
</protein>
<dbReference type="STRING" id="400682.A0A1X7SJK6"/>
<evidence type="ECO:0000256" key="1">
    <source>
        <dbReference type="ARBA" id="ARBA00022555"/>
    </source>
</evidence>
<dbReference type="EnsemblMetazoa" id="Aqu2.1.02292_001">
    <property type="protein sequence ID" value="Aqu2.1.02292_001"/>
    <property type="gene ID" value="Aqu2.1.02292"/>
</dbReference>
<reference evidence="5" key="2">
    <citation type="submission" date="2017-05" db="UniProtKB">
        <authorList>
            <consortium name="EnsemblMetazoa"/>
        </authorList>
    </citation>
    <scope>IDENTIFICATION</scope>
</reference>
<dbReference type="InParanoid" id="A0A1X7SJK6"/>
<evidence type="ECO:0000313" key="6">
    <source>
        <dbReference type="Proteomes" id="UP000007879"/>
    </source>
</evidence>
<feature type="domain" description="TRNA-binding" evidence="4">
    <location>
        <begin position="1"/>
        <end position="44"/>
    </location>
</feature>
<evidence type="ECO:0000313" key="5">
    <source>
        <dbReference type="EnsemblMetazoa" id="Aqu2.1.02292_001"/>
    </source>
</evidence>
<gene>
    <name evidence="5" type="primary">100634921</name>
</gene>
<sequence>MLCNIKPSKMRGIESQAMLLAASLNDKVELLTPPSGCVPGERIIVEGYEEEEPDDQLNPKKKIFEQIQPELSTSPQCTVTYRGCTLSTSGGPVTVASLINADIR</sequence>
<dbReference type="EnsemblMetazoa" id="XM_003391933.3">
    <property type="protein sequence ID" value="XP_003391981.1"/>
    <property type="gene ID" value="LOC100634921"/>
</dbReference>
<keyword evidence="6" id="KW-1185">Reference proteome</keyword>
<dbReference type="GO" id="GO:0000049">
    <property type="term" value="F:tRNA binding"/>
    <property type="evidence" value="ECO:0007669"/>
    <property type="project" value="UniProtKB-UniRule"/>
</dbReference>
<name>A0A1X7SJK6_AMPQE</name>
<dbReference type="PROSITE" id="PS50886">
    <property type="entry name" value="TRBD"/>
    <property type="match status" value="1"/>
</dbReference>
<dbReference type="eggNOG" id="KOG2241">
    <property type="taxonomic scope" value="Eukaryota"/>
</dbReference>
<dbReference type="PANTHER" id="PTHR11586:SF33">
    <property type="entry name" value="AMINOACYL TRNA SYNTHASE COMPLEX-INTERACTING MULTIFUNCTIONAL PROTEIN 1"/>
    <property type="match status" value="1"/>
</dbReference>
<keyword evidence="2 3" id="KW-0694">RNA-binding</keyword>
<dbReference type="InterPro" id="IPR012340">
    <property type="entry name" value="NA-bd_OB-fold"/>
</dbReference>